<dbReference type="Pfam" id="PF13561">
    <property type="entry name" value="adh_short_C2"/>
    <property type="match status" value="1"/>
</dbReference>
<sequence length="274" mass="28495">MSAHKVAVVTGAGRPGSIGWATVQRLLAGGWKVVASDVGRPLESHPDYEVAAPEDLLRLGTENPDSVLAVACDVTSESEVAALFAAAVERFGHIDALVNCAGLGIGLTPVVDLTLDDWRVNIDVMATGAFLVAREAARVMSAQGHGGRIVTISSQAGKTGMPLLTAYSAAKFAVIGLTQSMAMELGPLGITVNAICPGTIETPLLHVKGGLYEKYAASAGISVEDYQKRILKFIPLRRLGSPEDIAESAAFLLSDAASFITGEALNVTGGQEMH</sequence>
<dbReference type="EMBL" id="CAFBMR010000038">
    <property type="protein sequence ID" value="CAB4915033.1"/>
    <property type="molecule type" value="Genomic_DNA"/>
</dbReference>
<organism evidence="3">
    <name type="scientific">freshwater metagenome</name>
    <dbReference type="NCBI Taxonomy" id="449393"/>
    <lineage>
        <taxon>unclassified sequences</taxon>
        <taxon>metagenomes</taxon>
        <taxon>ecological metagenomes</taxon>
    </lineage>
</organism>
<dbReference type="PRINTS" id="PR00080">
    <property type="entry name" value="SDRFAMILY"/>
</dbReference>
<dbReference type="PROSITE" id="PS00061">
    <property type="entry name" value="ADH_SHORT"/>
    <property type="match status" value="1"/>
</dbReference>
<name>A0A6J7HDP0_9ZZZZ</name>
<dbReference type="InterPro" id="IPR020904">
    <property type="entry name" value="Sc_DH/Rdtase_CS"/>
</dbReference>
<evidence type="ECO:0000256" key="1">
    <source>
        <dbReference type="ARBA" id="ARBA00006484"/>
    </source>
</evidence>
<dbReference type="PANTHER" id="PTHR42760">
    <property type="entry name" value="SHORT-CHAIN DEHYDROGENASES/REDUCTASES FAMILY MEMBER"/>
    <property type="match status" value="1"/>
</dbReference>
<evidence type="ECO:0000256" key="2">
    <source>
        <dbReference type="ARBA" id="ARBA00023002"/>
    </source>
</evidence>
<dbReference type="InterPro" id="IPR002347">
    <property type="entry name" value="SDR_fam"/>
</dbReference>
<dbReference type="CDD" id="cd05233">
    <property type="entry name" value="SDR_c"/>
    <property type="match status" value="1"/>
</dbReference>
<dbReference type="AlphaFoldDB" id="A0A6J7HDP0"/>
<keyword evidence="2" id="KW-0560">Oxidoreductase</keyword>
<reference evidence="3" key="1">
    <citation type="submission" date="2020-05" db="EMBL/GenBank/DDBJ databases">
        <authorList>
            <person name="Chiriac C."/>
            <person name="Salcher M."/>
            <person name="Ghai R."/>
            <person name="Kavagutti S V."/>
        </authorList>
    </citation>
    <scope>NUCLEOTIDE SEQUENCE</scope>
</reference>
<proteinExistence type="inferred from homology"/>
<dbReference type="GO" id="GO:0016616">
    <property type="term" value="F:oxidoreductase activity, acting on the CH-OH group of donors, NAD or NADP as acceptor"/>
    <property type="evidence" value="ECO:0007669"/>
    <property type="project" value="TreeGrafter"/>
</dbReference>
<gene>
    <name evidence="3" type="ORF">UFOPK3610_01064</name>
</gene>
<dbReference type="PRINTS" id="PR00081">
    <property type="entry name" value="GDHRDH"/>
</dbReference>
<evidence type="ECO:0000313" key="3">
    <source>
        <dbReference type="EMBL" id="CAB4915033.1"/>
    </source>
</evidence>
<dbReference type="InterPro" id="IPR036291">
    <property type="entry name" value="NAD(P)-bd_dom_sf"/>
</dbReference>
<dbReference type="SUPFAM" id="SSF51735">
    <property type="entry name" value="NAD(P)-binding Rossmann-fold domains"/>
    <property type="match status" value="1"/>
</dbReference>
<comment type="similarity">
    <text evidence="1">Belongs to the short-chain dehydrogenases/reductases (SDR) family.</text>
</comment>
<accession>A0A6J7HDP0</accession>
<protein>
    <submittedName>
        <fullName evidence="3">Unannotated protein</fullName>
    </submittedName>
</protein>
<dbReference type="PANTHER" id="PTHR42760:SF133">
    <property type="entry name" value="3-OXOACYL-[ACYL-CARRIER-PROTEIN] REDUCTASE"/>
    <property type="match status" value="1"/>
</dbReference>
<dbReference type="FunFam" id="3.40.50.720:FF:000084">
    <property type="entry name" value="Short-chain dehydrogenase reductase"/>
    <property type="match status" value="1"/>
</dbReference>
<dbReference type="Gene3D" id="3.40.50.720">
    <property type="entry name" value="NAD(P)-binding Rossmann-like Domain"/>
    <property type="match status" value="1"/>
</dbReference>